<evidence type="ECO:0000313" key="4">
    <source>
        <dbReference type="Proteomes" id="UP000011661"/>
    </source>
</evidence>
<dbReference type="OrthoDB" id="181456at2157"/>
<evidence type="ECO:0000313" key="3">
    <source>
        <dbReference type="EMBL" id="ELY42022.1"/>
    </source>
</evidence>
<gene>
    <name evidence="3" type="ORF">C495_15768</name>
</gene>
<comment type="caution">
    <text evidence="3">The sequence shown here is derived from an EMBL/GenBank/DDBJ whole genome shotgun (WGS) entry which is preliminary data.</text>
</comment>
<dbReference type="STRING" id="1230460.C495_15768"/>
<organism evidence="3 4">
    <name type="scientific">Natronorubrum sulfidifaciens JCM 14089</name>
    <dbReference type="NCBI Taxonomy" id="1230460"/>
    <lineage>
        <taxon>Archaea</taxon>
        <taxon>Methanobacteriati</taxon>
        <taxon>Methanobacteriota</taxon>
        <taxon>Stenosarchaea group</taxon>
        <taxon>Halobacteria</taxon>
        <taxon>Halobacteriales</taxon>
        <taxon>Natrialbaceae</taxon>
        <taxon>Natronorubrum</taxon>
    </lineage>
</organism>
<dbReference type="InterPro" id="IPR040624">
    <property type="entry name" value="HalOD1"/>
</dbReference>
<evidence type="ECO:0000256" key="1">
    <source>
        <dbReference type="SAM" id="MobiDB-lite"/>
    </source>
</evidence>
<keyword evidence="4" id="KW-1185">Reference proteome</keyword>
<feature type="domain" description="Halobacterial output" evidence="2">
    <location>
        <begin position="52"/>
        <end position="106"/>
    </location>
</feature>
<dbReference type="eggNOG" id="arCOG08928">
    <property type="taxonomic scope" value="Archaea"/>
</dbReference>
<dbReference type="AlphaFoldDB" id="L9VYD6"/>
<protein>
    <recommendedName>
        <fullName evidence="2">Halobacterial output domain-containing protein</fullName>
    </recommendedName>
</protein>
<reference evidence="3 4" key="1">
    <citation type="journal article" date="2014" name="PLoS Genet.">
        <title>Phylogenetically driven sequencing of extremely halophilic archaea reveals strategies for static and dynamic osmo-response.</title>
        <authorList>
            <person name="Becker E.A."/>
            <person name="Seitzer P.M."/>
            <person name="Tritt A."/>
            <person name="Larsen D."/>
            <person name="Krusor M."/>
            <person name="Yao A.I."/>
            <person name="Wu D."/>
            <person name="Madern D."/>
            <person name="Eisen J.A."/>
            <person name="Darling A.E."/>
            <person name="Facciotti M.T."/>
        </authorList>
    </citation>
    <scope>NUCLEOTIDE SEQUENCE [LARGE SCALE GENOMIC DNA]</scope>
    <source>
        <strain evidence="3 4">JCM 14089</strain>
    </source>
</reference>
<evidence type="ECO:0000259" key="2">
    <source>
        <dbReference type="Pfam" id="PF18545"/>
    </source>
</evidence>
<dbReference type="Pfam" id="PF18545">
    <property type="entry name" value="HalOD1"/>
    <property type="match status" value="1"/>
</dbReference>
<feature type="region of interest" description="Disordered" evidence="1">
    <location>
        <begin position="1"/>
        <end position="23"/>
    </location>
</feature>
<proteinExistence type="predicted"/>
<sequence>MATKHEHAATTGKRGEVTYTAGDDEPLSGAVIAALRTAVGREQPADQDADAVGIDSLTPLFETIDPDALNALFSSTYSGTSRTGTITFTHDGYEVTATSDGHVTVSSEE</sequence>
<dbReference type="Proteomes" id="UP000011661">
    <property type="component" value="Unassembled WGS sequence"/>
</dbReference>
<accession>L9VYD6</accession>
<name>L9VYD6_9EURY</name>
<feature type="compositionally biased region" description="Basic and acidic residues" evidence="1">
    <location>
        <begin position="1"/>
        <end position="16"/>
    </location>
</feature>
<dbReference type="RefSeq" id="WP_008164582.1">
    <property type="nucleotide sequence ID" value="NZ_AOHX01000047.1"/>
</dbReference>
<dbReference type="PATRIC" id="fig|1230460.4.peg.3208"/>
<dbReference type="EMBL" id="AOHX01000047">
    <property type="protein sequence ID" value="ELY42022.1"/>
    <property type="molecule type" value="Genomic_DNA"/>
</dbReference>